<feature type="compositionally biased region" description="Acidic residues" evidence="1">
    <location>
        <begin position="461"/>
        <end position="473"/>
    </location>
</feature>
<organism evidence="2 3">
    <name type="scientific">Dichotomopilus funicola</name>
    <dbReference type="NCBI Taxonomy" id="1934379"/>
    <lineage>
        <taxon>Eukaryota</taxon>
        <taxon>Fungi</taxon>
        <taxon>Dikarya</taxon>
        <taxon>Ascomycota</taxon>
        <taxon>Pezizomycotina</taxon>
        <taxon>Sordariomycetes</taxon>
        <taxon>Sordariomycetidae</taxon>
        <taxon>Sordariales</taxon>
        <taxon>Chaetomiaceae</taxon>
        <taxon>Dichotomopilus</taxon>
    </lineage>
</organism>
<feature type="region of interest" description="Disordered" evidence="1">
    <location>
        <begin position="1"/>
        <end position="110"/>
    </location>
</feature>
<proteinExistence type="predicted"/>
<feature type="compositionally biased region" description="Low complexity" evidence="1">
    <location>
        <begin position="95"/>
        <end position="107"/>
    </location>
</feature>
<feature type="compositionally biased region" description="Low complexity" evidence="1">
    <location>
        <begin position="74"/>
        <end position="84"/>
    </location>
</feature>
<name>A0AAN6UUX0_9PEZI</name>
<evidence type="ECO:0000256" key="1">
    <source>
        <dbReference type="SAM" id="MobiDB-lite"/>
    </source>
</evidence>
<evidence type="ECO:0000313" key="3">
    <source>
        <dbReference type="Proteomes" id="UP001302676"/>
    </source>
</evidence>
<feature type="region of interest" description="Disordered" evidence="1">
    <location>
        <begin position="458"/>
        <end position="486"/>
    </location>
</feature>
<dbReference type="GeneID" id="87818856"/>
<dbReference type="Proteomes" id="UP001302676">
    <property type="component" value="Unassembled WGS sequence"/>
</dbReference>
<dbReference type="AlphaFoldDB" id="A0AAN6UUX0"/>
<feature type="region of interest" description="Disordered" evidence="1">
    <location>
        <begin position="347"/>
        <end position="382"/>
    </location>
</feature>
<feature type="compositionally biased region" description="Basic and acidic residues" evidence="1">
    <location>
        <begin position="474"/>
        <end position="486"/>
    </location>
</feature>
<accession>A0AAN6UUX0</accession>
<gene>
    <name evidence="2" type="ORF">C8A04DRAFT_32873</name>
</gene>
<reference evidence="2" key="2">
    <citation type="submission" date="2023-05" db="EMBL/GenBank/DDBJ databases">
        <authorList>
            <consortium name="Lawrence Berkeley National Laboratory"/>
            <person name="Steindorff A."/>
            <person name="Hensen N."/>
            <person name="Bonometti L."/>
            <person name="Westerberg I."/>
            <person name="Brannstrom I.O."/>
            <person name="Guillou S."/>
            <person name="Cros-Aarteil S."/>
            <person name="Calhoun S."/>
            <person name="Haridas S."/>
            <person name="Kuo A."/>
            <person name="Mondo S."/>
            <person name="Pangilinan J."/>
            <person name="Riley R."/>
            <person name="Labutti K."/>
            <person name="Andreopoulos B."/>
            <person name="Lipzen A."/>
            <person name="Chen C."/>
            <person name="Yanf M."/>
            <person name="Daum C."/>
            <person name="Ng V."/>
            <person name="Clum A."/>
            <person name="Ohm R."/>
            <person name="Martin F."/>
            <person name="Silar P."/>
            <person name="Natvig D."/>
            <person name="Lalanne C."/>
            <person name="Gautier V."/>
            <person name="Ament-Velasquez S.L."/>
            <person name="Kruys A."/>
            <person name="Hutchinson M.I."/>
            <person name="Powell A.J."/>
            <person name="Barry K."/>
            <person name="Miller A.N."/>
            <person name="Grigoriev I.V."/>
            <person name="Debuchy R."/>
            <person name="Gladieux P."/>
            <person name="Thoren M.H."/>
            <person name="Johannesson H."/>
        </authorList>
    </citation>
    <scope>NUCLEOTIDE SEQUENCE</scope>
    <source>
        <strain evidence="2">CBS 141.50</strain>
    </source>
</reference>
<protein>
    <submittedName>
        <fullName evidence="2">Uncharacterized protein</fullName>
    </submittedName>
</protein>
<keyword evidence="3" id="KW-1185">Reference proteome</keyword>
<dbReference type="RefSeq" id="XP_062633018.1">
    <property type="nucleotide sequence ID" value="XM_062782243.1"/>
</dbReference>
<reference evidence="2" key="1">
    <citation type="journal article" date="2023" name="Mol. Phylogenet. Evol.">
        <title>Genome-scale phylogeny and comparative genomics of the fungal order Sordariales.</title>
        <authorList>
            <person name="Hensen N."/>
            <person name="Bonometti L."/>
            <person name="Westerberg I."/>
            <person name="Brannstrom I.O."/>
            <person name="Guillou S."/>
            <person name="Cros-Aarteil S."/>
            <person name="Calhoun S."/>
            <person name="Haridas S."/>
            <person name="Kuo A."/>
            <person name="Mondo S."/>
            <person name="Pangilinan J."/>
            <person name="Riley R."/>
            <person name="LaButti K."/>
            <person name="Andreopoulos B."/>
            <person name="Lipzen A."/>
            <person name="Chen C."/>
            <person name="Yan M."/>
            <person name="Daum C."/>
            <person name="Ng V."/>
            <person name="Clum A."/>
            <person name="Steindorff A."/>
            <person name="Ohm R.A."/>
            <person name="Martin F."/>
            <person name="Silar P."/>
            <person name="Natvig D.O."/>
            <person name="Lalanne C."/>
            <person name="Gautier V."/>
            <person name="Ament-Velasquez S.L."/>
            <person name="Kruys A."/>
            <person name="Hutchinson M.I."/>
            <person name="Powell A.J."/>
            <person name="Barry K."/>
            <person name="Miller A.N."/>
            <person name="Grigoriev I.V."/>
            <person name="Debuchy R."/>
            <person name="Gladieux P."/>
            <person name="Hiltunen Thoren M."/>
            <person name="Johannesson H."/>
        </authorList>
    </citation>
    <scope>NUCLEOTIDE SEQUENCE</scope>
    <source>
        <strain evidence="2">CBS 141.50</strain>
    </source>
</reference>
<sequence>MDTPNPLPPIEGKFIGNYPIGWVPDAPDIAGTVPGQSQSPATPRPESPETPEAPETPETLEIQDSTGITEAWETLETPETSETPDVSEAGEAWETSKTPETSEISESPETRDEWAIKCLKKAFAEGIQKEIDEDQENRKKDPRCRLSDCEGMKELLVYLSVLLEPLTELDVLNVAATGGEKPIKLHNRLLDIAKTYLILSICLINELWSSISAPPDRPVSSSTGTMTARNNGVLQWYRSHCPLTGAQIVQAEQHQHIIPLRAKTTSDNLDDLWWYLEGFFPFRGDPPPFTEEMDEKGNILPLDLTTRWLWDRNRLGLRPILHPTEPQTRMYLQVVWFPQRHIEIGLDADDNNESTSESTSTSTGTGAGDEAPTATAAPTTKLVPTDLFDKRRVIHDEATGAAKGAELICHGDVYELHTPDCKARPLPDIRLLQMRFAMQQLLAPQQCPAALRIIFGVDPPASEDGDDGNGDGDGDTKQGPDEKCMPAEWDRMLDDALRFGILTLEQEQAWRRHILKEASAE</sequence>
<dbReference type="EMBL" id="MU853655">
    <property type="protein sequence ID" value="KAK4139647.1"/>
    <property type="molecule type" value="Genomic_DNA"/>
</dbReference>
<evidence type="ECO:0000313" key="2">
    <source>
        <dbReference type="EMBL" id="KAK4139647.1"/>
    </source>
</evidence>
<comment type="caution">
    <text evidence="2">The sequence shown here is derived from an EMBL/GenBank/DDBJ whole genome shotgun (WGS) entry which is preliminary data.</text>
</comment>
<feature type="compositionally biased region" description="Low complexity" evidence="1">
    <location>
        <begin position="353"/>
        <end position="380"/>
    </location>
</feature>